<evidence type="ECO:0000313" key="1">
    <source>
        <dbReference type="EMBL" id="MBO2436941.1"/>
    </source>
</evidence>
<dbReference type="RefSeq" id="WP_208265226.1">
    <property type="nucleotide sequence ID" value="NZ_BAAAGM010000015.1"/>
</dbReference>
<organism evidence="1 2">
    <name type="scientific">Actinomadura nitritigenes</name>
    <dbReference type="NCBI Taxonomy" id="134602"/>
    <lineage>
        <taxon>Bacteria</taxon>
        <taxon>Bacillati</taxon>
        <taxon>Actinomycetota</taxon>
        <taxon>Actinomycetes</taxon>
        <taxon>Streptosporangiales</taxon>
        <taxon>Thermomonosporaceae</taxon>
        <taxon>Actinomadura</taxon>
    </lineage>
</organism>
<gene>
    <name evidence="1" type="ORF">J4557_05335</name>
</gene>
<protein>
    <submittedName>
        <fullName evidence="1">Uncharacterized protein</fullName>
    </submittedName>
</protein>
<accession>A0ABS3QSV6</accession>
<keyword evidence="2" id="KW-1185">Reference proteome</keyword>
<name>A0ABS3QSV6_9ACTN</name>
<comment type="caution">
    <text evidence="1">The sequence shown here is derived from an EMBL/GenBank/DDBJ whole genome shotgun (WGS) entry which is preliminary data.</text>
</comment>
<dbReference type="EMBL" id="JAGEOK010000003">
    <property type="protein sequence ID" value="MBO2436941.1"/>
    <property type="molecule type" value="Genomic_DNA"/>
</dbReference>
<reference evidence="1 2" key="1">
    <citation type="submission" date="2021-03" db="EMBL/GenBank/DDBJ databases">
        <authorList>
            <person name="Kanchanasin P."/>
            <person name="Saeng-In P."/>
            <person name="Phongsopitanun W."/>
            <person name="Yuki M."/>
            <person name="Kudo T."/>
            <person name="Ohkuma M."/>
            <person name="Tanasupawat S."/>
        </authorList>
    </citation>
    <scope>NUCLEOTIDE SEQUENCE [LARGE SCALE GENOMIC DNA]</scope>
    <source>
        <strain evidence="1 2">L46</strain>
    </source>
</reference>
<proteinExistence type="predicted"/>
<sequence>MVIARTATYTATYARAELIKLQVERVLSRSSRDRDFVRRLLLGVDRRWIKEISVYGLDGDGACHVELFIKIDWERNALHLSAGRDMVQVDAGWDGGVSTEIDLALQKFELVARELGLRKVVHSRYAAGVDRSRANRELGFRNADPVQWRSGFYGTTMSIPELDEVTVGVNLAGQG</sequence>
<evidence type="ECO:0000313" key="2">
    <source>
        <dbReference type="Proteomes" id="UP000666915"/>
    </source>
</evidence>
<dbReference type="Proteomes" id="UP000666915">
    <property type="component" value="Unassembled WGS sequence"/>
</dbReference>